<accession>A0A8S1W2T0</accession>
<evidence type="ECO:0000313" key="1">
    <source>
        <dbReference type="EMBL" id="CAD8182592.1"/>
    </source>
</evidence>
<reference evidence="1" key="1">
    <citation type="submission" date="2021-01" db="EMBL/GenBank/DDBJ databases">
        <authorList>
            <consortium name="Genoscope - CEA"/>
            <person name="William W."/>
        </authorList>
    </citation>
    <scope>NUCLEOTIDE SEQUENCE</scope>
</reference>
<comment type="caution">
    <text evidence="1">The sequence shown here is derived from an EMBL/GenBank/DDBJ whole genome shotgun (WGS) entry which is preliminary data.</text>
</comment>
<dbReference type="Proteomes" id="UP000689195">
    <property type="component" value="Unassembled WGS sequence"/>
</dbReference>
<dbReference type="AlphaFoldDB" id="A0A8S1W2T0"/>
<dbReference type="PANTHER" id="PTHR33706:SF1">
    <property type="entry name" value="TPR REPEAT PROTEIN"/>
    <property type="match status" value="1"/>
</dbReference>
<dbReference type="OrthoDB" id="298777at2759"/>
<dbReference type="PANTHER" id="PTHR33706">
    <property type="entry name" value="MORN VARIANT REPEAT PROTEIN"/>
    <property type="match status" value="1"/>
</dbReference>
<proteinExistence type="predicted"/>
<evidence type="ECO:0000313" key="2">
    <source>
        <dbReference type="Proteomes" id="UP000689195"/>
    </source>
</evidence>
<sequence length="737" mass="86508">MEQQYCTRIDHSQMPINGICLDPNCHSLRPFCNQCIQLLHSNHVASLISFEKTQSWIKSRMNSISEIKKFIKLSLELINILQFVNNFQEKEINQKNMEKLQISQLNLLANDLTKIDHILQYPNWSETNKQLLEIFQFCQTMKNIHYIESNKDQPENQMNQNAVKKIFLEQVQHQKINIKEFLIDKYKDQIQQRIFQQQFGLEKESFKQQEFPQELEAQIWSGTRFIRTKLLINLQNNNEIQYILDGSIIRRYDKINDTSRRPEILTNLEQIQYLQWKGDFGNNNKKIGKWIATWMGNTLDGVGGQYTNDGKKYGKWKELFQNYWKEAQVYEEGEYDNGLKIGDWKYNYQDKIINGGIYNYKGEKNGQWTELSKTFWDKSQIIYNGEYKDGKKVGRWVIKYEGVEIGGGQYEDYHPQNILSQEYDYKSTQQQNSQVQSQLSSANIKDNDGITNSNKIGKWIELSEGFYCNSQVTYEGQYRNGKKIGRWDIWRKKDFDDKIKVQIGGGLYDEEYSFKIGKWVELSEGFWDNSQVILKGEYKNGKKINLWSIEAFGQLIGGGSYNKEGSIKIGNWIELCDGFYGAAQIIQKGQYLNGKKIGKWDISYREFENQPFIQIGGGVYDESASVKIGNWVELSEGFWDRSQVTFNGWYKNGKKVGRWSSYLKKNYGDFLDVNIGGGSYNDQDSLKVGEWIDVKDQFVDFQQLVYKGQYREGKKIGSWMEIEIRKNQTRGIVNYDK</sequence>
<gene>
    <name evidence="1" type="ORF">PPENT_87.1.T0790014</name>
</gene>
<dbReference type="EMBL" id="CAJJDO010000079">
    <property type="protein sequence ID" value="CAD8182592.1"/>
    <property type="molecule type" value="Genomic_DNA"/>
</dbReference>
<protein>
    <submittedName>
        <fullName evidence="1">Uncharacterized protein</fullName>
    </submittedName>
</protein>
<organism evidence="1 2">
    <name type="scientific">Paramecium pentaurelia</name>
    <dbReference type="NCBI Taxonomy" id="43138"/>
    <lineage>
        <taxon>Eukaryota</taxon>
        <taxon>Sar</taxon>
        <taxon>Alveolata</taxon>
        <taxon>Ciliophora</taxon>
        <taxon>Intramacronucleata</taxon>
        <taxon>Oligohymenophorea</taxon>
        <taxon>Peniculida</taxon>
        <taxon>Parameciidae</taxon>
        <taxon>Paramecium</taxon>
    </lineage>
</organism>
<name>A0A8S1W2T0_9CILI</name>
<keyword evidence="2" id="KW-1185">Reference proteome</keyword>